<reference evidence="2" key="1">
    <citation type="submission" date="2022-12" db="EMBL/GenBank/DDBJ databases">
        <title>Genome assemblies of Blomia tropicalis.</title>
        <authorList>
            <person name="Cui Y."/>
        </authorList>
    </citation>
    <scope>NUCLEOTIDE SEQUENCE</scope>
    <source>
        <tissue evidence="2">Adult mites</tissue>
    </source>
</reference>
<sequence>MAVKLRSSTILTFIIYIEIIHGTLMNKHETIPKLTGAKLIGIFDDDPNKLLKTLNPINESSSFHNNLIHSKLNNNDKLYYCEEAIFDGESVSMVRTSKPRCRLGSEHDHHSTRYKRSATLSNLPKLISIPAPHKETIQDGSYIKARIRVCSMPGGVALVFDQVTGKVLSGFRNGGASYHCNQWMEPNAEDTNKGFKQFISDSNQIQIEFQLPTSDEYVQSEVRSTFIQPNKHSKRHHGERRIWYKANKDDIDPIFQLDVQYEEIVFQYEDEKHDGPEILTTGLAGAAQEYGPLKYRPNWVKTIVLDRRSLCDNSNITETNCQDKFFIGLTIEIQHLDLDFDRGDYLLVGPGDRPEFWKNSKGQMITQRIDENNVAEHKKIWVNTDSAFLRLVTHNSLFDLETRSSPALKFKWKPGDTKMDDLELSDVSQLLKEASIQLCFTGYECNYYRNVERLFLDEAVHIFNRYLINNEKSITTLITRDSVCKCQQFDLHLTKHNNESSILDTNKEIQDENNEISIPEPKQEIQDESNEISIPEPKQEIQDENNEISIPKPKQMVQDKKIDPFILETKQKVQDETLHFHELILEGKIENLSRKTATVFKMVDLYKQYYQYDLNSQSDSLEIMSYITSIEKHVQDLSTHYNLYKLIYSHNYQDRILKLNQITDICTDFNYDLKLLSNLLKNFFSNFQDDSNSDSSWLPPLGFNVEYSIDPKVPSYEDELTQETNSSKISTYLKKICSVSEKISNRFKSFVSKLSFTFNPIMTTEISTTVIEEYEIITFKVRNKTSNYNNLFLFGLTFTLLYTSFNYLPNLFSSKNKVIGK</sequence>
<keyword evidence="1" id="KW-1133">Transmembrane helix</keyword>
<accession>A0A9Q0RS88</accession>
<evidence type="ECO:0000313" key="3">
    <source>
        <dbReference type="Proteomes" id="UP001142055"/>
    </source>
</evidence>
<organism evidence="2 3">
    <name type="scientific">Blomia tropicalis</name>
    <name type="common">Mite</name>
    <dbReference type="NCBI Taxonomy" id="40697"/>
    <lineage>
        <taxon>Eukaryota</taxon>
        <taxon>Metazoa</taxon>
        <taxon>Ecdysozoa</taxon>
        <taxon>Arthropoda</taxon>
        <taxon>Chelicerata</taxon>
        <taxon>Arachnida</taxon>
        <taxon>Acari</taxon>
        <taxon>Acariformes</taxon>
        <taxon>Sarcoptiformes</taxon>
        <taxon>Astigmata</taxon>
        <taxon>Glycyphagoidea</taxon>
        <taxon>Echimyopodidae</taxon>
        <taxon>Blomia</taxon>
    </lineage>
</organism>
<keyword evidence="1" id="KW-0812">Transmembrane</keyword>
<feature type="transmembrane region" description="Helical" evidence="1">
    <location>
        <begin position="791"/>
        <end position="808"/>
    </location>
</feature>
<comment type="caution">
    <text evidence="2">The sequence shown here is derived from an EMBL/GenBank/DDBJ whole genome shotgun (WGS) entry which is preliminary data.</text>
</comment>
<dbReference type="Proteomes" id="UP001142055">
    <property type="component" value="Chromosome 1"/>
</dbReference>
<gene>
    <name evidence="2" type="ORF">RDWZM_002970</name>
</gene>
<protein>
    <submittedName>
        <fullName evidence="2">Uncharacterized protein</fullName>
    </submittedName>
</protein>
<evidence type="ECO:0000313" key="2">
    <source>
        <dbReference type="EMBL" id="KAJ6224425.1"/>
    </source>
</evidence>
<name>A0A9Q0RS88_BLOTA</name>
<dbReference type="EMBL" id="JAPWDV010000001">
    <property type="protein sequence ID" value="KAJ6224425.1"/>
    <property type="molecule type" value="Genomic_DNA"/>
</dbReference>
<proteinExistence type="predicted"/>
<dbReference type="AlphaFoldDB" id="A0A9Q0RS88"/>
<keyword evidence="3" id="KW-1185">Reference proteome</keyword>
<evidence type="ECO:0000256" key="1">
    <source>
        <dbReference type="SAM" id="Phobius"/>
    </source>
</evidence>
<keyword evidence="1" id="KW-0472">Membrane</keyword>